<evidence type="ECO:0000313" key="2">
    <source>
        <dbReference type="EMBL" id="MET8431717.1"/>
    </source>
</evidence>
<feature type="transmembrane region" description="Helical" evidence="1">
    <location>
        <begin position="49"/>
        <end position="67"/>
    </location>
</feature>
<feature type="transmembrane region" description="Helical" evidence="1">
    <location>
        <begin position="196"/>
        <end position="216"/>
    </location>
</feature>
<keyword evidence="1" id="KW-1133">Transmembrane helix</keyword>
<dbReference type="EMBL" id="JBEXIP010000001">
    <property type="protein sequence ID" value="MET8431717.1"/>
    <property type="molecule type" value="Genomic_DNA"/>
</dbReference>
<organism evidence="2 3">
    <name type="scientific">Streptomyces sp. 900116325</name>
    <dbReference type="NCBI Taxonomy" id="3154295"/>
    <lineage>
        <taxon>Bacteria</taxon>
        <taxon>Bacillati</taxon>
        <taxon>Actinomycetota</taxon>
        <taxon>Actinomycetes</taxon>
        <taxon>Kitasatosporales</taxon>
        <taxon>Streptomycetaceae</taxon>
        <taxon>Streptomyces</taxon>
    </lineage>
</organism>
<feature type="transmembrane region" description="Helical" evidence="1">
    <location>
        <begin position="127"/>
        <end position="149"/>
    </location>
</feature>
<name>A0ABV2U1K0_9ACTN</name>
<evidence type="ECO:0000313" key="3">
    <source>
        <dbReference type="Proteomes" id="UP001550044"/>
    </source>
</evidence>
<dbReference type="RefSeq" id="WP_356708345.1">
    <property type="nucleotide sequence ID" value="NZ_JBEXIP010000001.1"/>
</dbReference>
<keyword evidence="3" id="KW-1185">Reference proteome</keyword>
<dbReference type="Proteomes" id="UP001550044">
    <property type="component" value="Unassembled WGS sequence"/>
</dbReference>
<proteinExistence type="predicted"/>
<evidence type="ECO:0000256" key="1">
    <source>
        <dbReference type="SAM" id="Phobius"/>
    </source>
</evidence>
<protein>
    <submittedName>
        <fullName evidence="2">Uncharacterized protein</fullName>
    </submittedName>
</protein>
<accession>A0ABV2U1K0</accession>
<keyword evidence="1" id="KW-0812">Transmembrane</keyword>
<keyword evidence="1" id="KW-0472">Membrane</keyword>
<gene>
    <name evidence="2" type="ORF">ABZV61_02740</name>
</gene>
<feature type="transmembrane region" description="Helical" evidence="1">
    <location>
        <begin position="12"/>
        <end position="29"/>
    </location>
</feature>
<comment type="caution">
    <text evidence="2">The sequence shown here is derived from an EMBL/GenBank/DDBJ whole genome shotgun (WGS) entry which is preliminary data.</text>
</comment>
<feature type="transmembrane region" description="Helical" evidence="1">
    <location>
        <begin position="156"/>
        <end position="176"/>
    </location>
</feature>
<reference evidence="2 3" key="1">
    <citation type="submission" date="2024-06" db="EMBL/GenBank/DDBJ databases">
        <title>The Natural Products Discovery Center: Release of the First 8490 Sequenced Strains for Exploring Actinobacteria Biosynthetic Diversity.</title>
        <authorList>
            <person name="Kalkreuter E."/>
            <person name="Kautsar S.A."/>
            <person name="Yang D."/>
            <person name="Bader C.D."/>
            <person name="Teijaro C.N."/>
            <person name="Fluegel L."/>
            <person name="Davis C.M."/>
            <person name="Simpson J.R."/>
            <person name="Lauterbach L."/>
            <person name="Steele A.D."/>
            <person name="Gui C."/>
            <person name="Meng S."/>
            <person name="Li G."/>
            <person name="Viehrig K."/>
            <person name="Ye F."/>
            <person name="Su P."/>
            <person name="Kiefer A.F."/>
            <person name="Nichols A."/>
            <person name="Cepeda A.J."/>
            <person name="Yan W."/>
            <person name="Fan B."/>
            <person name="Jiang Y."/>
            <person name="Adhikari A."/>
            <person name="Zheng C.-J."/>
            <person name="Schuster L."/>
            <person name="Cowan T.M."/>
            <person name="Smanski M.J."/>
            <person name="Chevrette M.G."/>
            <person name="De Carvalho L.P.S."/>
            <person name="Shen B."/>
        </authorList>
    </citation>
    <scope>NUCLEOTIDE SEQUENCE [LARGE SCALE GENOMIC DNA]</scope>
    <source>
        <strain evidence="2 3">NPDC005137</strain>
    </source>
</reference>
<sequence>MKFTTSLRSGSVRWAAPVVLLLTFLYYVVGETAPLSSYYHYAPTIVAEPLKTLYALAYAVAAALACWESGRLRSARIWALAPARSRYRIAANVLAPVIVLSWCVLLVPPAISLMRSATMPSLDSLRLPLAATVLCVAHAIVGFAVGCWIPRVIATPILAVTDWITIAFTRAVLPYWPRHVSGQFGEIGFGEVPDLVTAAVPVLLAGGIAAALMILWLPYGWRVLRVVVAAAVAVGGILGAYRTAVDWPHTPPLTGGHVAMKCAGSTPRMCVPEFNSSLLPQVQRDTANALRVLRDAGATSAQPRLITDSYGDGRRRKASTDTVWRMVLTPPVQSGDAVYQVVVRSLHFRCEQVDARTVHSAWLWAAVKTGQEKAYRKHRKREEGQDPLARELAKQVQADVTRVLAEPQAEQAEWIRRMLDTCEAKTS</sequence>
<feature type="transmembrane region" description="Helical" evidence="1">
    <location>
        <begin position="87"/>
        <end position="107"/>
    </location>
</feature>
<feature type="transmembrane region" description="Helical" evidence="1">
    <location>
        <begin position="223"/>
        <end position="241"/>
    </location>
</feature>